<sequence length="1131" mass="124276">MKLTNFLILISVVTAFAGRTYSQTKKLNLSIENSTVKDVLGAIEEQSEFYFMYSSKIIDVDRVVSVEIDNKKIDDVLSLLFSGTDVEYTIKDRFIVLATPEVLYDNAFSELQQGSVSGKVTDQAGKPLPGVTVIVKGTTKGTVTDVDGLYTIPEVPDDAVLRFSFVGMKMQEIQVNNQSQINITMEEDAIGLDEVVAIGYGTIKKSDLTGSVTSVKTEDLESVKMQSIDQALAGRAAGVQVTQSSGVPGSAPAVRVRGTTSLQGANEPLYVVDGFPIYAGAGSGNAGTAAGSSNISGIANINPNDIESIEILKDASATAIYGARAANGVILITTKSGTAGNDKISFSANYGFQSVTKKMDVMDAYQYAVLKNEAYTNEGSAPVYSSSELEEIKNNPELGTNWQEEVFQVAPTQEYNISFTGGDRKTNYAITGGYTKQDGIIKSTDFERFSSRINLSRQMNNWLKAGTHISVFRIFSNQQNVDGLGVVNGATQFSPILPVYSGQGYSFLPSSSASEYTLVNDGIIINNPVATMNEVVRQTQRNGILGDMFLEIKITPNLTAKIKGGADISNVKNDTYLASNTNEGQGSNGNGTIRYNLNQNWLNENTISYLNVFGEHSVSAVAGVTYQENIFEYVSGSSQGFTNDILQENNLQGAETYNSPQSGKTRWGLISYLARVNYSYRGKYLASIAGRTDGSSRFGENNKYAFFPSGSLAWRASEEEFIRDLNLFSYLKLRASFGYTGNQEIGLYNSLPTTGTQTYTFGDGSLATGVSPNKIANADLQWEKTAQFDAGIDVAFFDNRLGFTLDYYYKKTTEMLYSEQVPYTTGFTTYLNNIGSMQNQGFELEIRGDILKGELKWNTDFNFSFNRNKVLSLAGVLYKDVGVNQGHLKIDPWSRRIFVGESIGSFFGWQFDGIIQEGETIDQTISQVGPGRRKYKDVSSEDDNPDDGKYTGAPDGVIDNADRQVIGNALPDFIGGMNNNFSYKNFKLSVFLQWSVGNDILNFDKTQLTLPTGGQNVYAAMVNRWTPQNPSNEFPLASTNRQIVFNDYYIEDGSYLKIKNIVFGYTFPKNMVKFVDRLYLYSSLNNFITFTNYTGFDPEVSLHGASNLTMGEDYSTYPQSKTVMFGVQIDF</sequence>
<feature type="chain" id="PRO_5040932771" evidence="9">
    <location>
        <begin position="18"/>
        <end position="1131"/>
    </location>
</feature>
<keyword evidence="3 7" id="KW-1134">Transmembrane beta strand</keyword>
<dbReference type="SUPFAM" id="SSF49464">
    <property type="entry name" value="Carboxypeptidase regulatory domain-like"/>
    <property type="match status" value="1"/>
</dbReference>
<dbReference type="InterPro" id="IPR023997">
    <property type="entry name" value="TonB-dep_OMP_SusC/RagA_CS"/>
</dbReference>
<feature type="signal peptide" evidence="9">
    <location>
        <begin position="1"/>
        <end position="17"/>
    </location>
</feature>
<protein>
    <submittedName>
        <fullName evidence="11">TonB-dependent receptor</fullName>
    </submittedName>
</protein>
<keyword evidence="5 7" id="KW-0472">Membrane</keyword>
<dbReference type="FunFam" id="2.170.130.10:FF:000008">
    <property type="entry name" value="SusC/RagA family TonB-linked outer membrane protein"/>
    <property type="match status" value="1"/>
</dbReference>
<comment type="caution">
    <text evidence="11">The sequence shown here is derived from an EMBL/GenBank/DDBJ whole genome shotgun (WGS) entry which is preliminary data.</text>
</comment>
<dbReference type="RefSeq" id="WP_343333516.1">
    <property type="nucleotide sequence ID" value="NZ_JAPOHD010000027.1"/>
</dbReference>
<organism evidence="11 12">
    <name type="scientific">Draconibacterium aestuarii</name>
    <dbReference type="NCBI Taxonomy" id="2998507"/>
    <lineage>
        <taxon>Bacteria</taxon>
        <taxon>Pseudomonadati</taxon>
        <taxon>Bacteroidota</taxon>
        <taxon>Bacteroidia</taxon>
        <taxon>Marinilabiliales</taxon>
        <taxon>Prolixibacteraceae</taxon>
        <taxon>Draconibacterium</taxon>
    </lineage>
</organism>
<evidence type="ECO:0000256" key="2">
    <source>
        <dbReference type="ARBA" id="ARBA00022448"/>
    </source>
</evidence>
<keyword evidence="4 7" id="KW-0812">Transmembrane</keyword>
<dbReference type="InterPro" id="IPR037066">
    <property type="entry name" value="Plug_dom_sf"/>
</dbReference>
<dbReference type="SMART" id="SM00965">
    <property type="entry name" value="STN"/>
    <property type="match status" value="1"/>
</dbReference>
<proteinExistence type="inferred from homology"/>
<feature type="domain" description="Secretin/TonB short N-terminal" evidence="10">
    <location>
        <begin position="49"/>
        <end position="100"/>
    </location>
</feature>
<dbReference type="FunFam" id="2.60.40.1120:FF:000003">
    <property type="entry name" value="Outer membrane protein Omp121"/>
    <property type="match status" value="1"/>
</dbReference>
<dbReference type="EMBL" id="JAPOHD010000027">
    <property type="protein sequence ID" value="MCY1721184.1"/>
    <property type="molecule type" value="Genomic_DNA"/>
</dbReference>
<dbReference type="InterPro" id="IPR008969">
    <property type="entry name" value="CarboxyPept-like_regulatory"/>
</dbReference>
<dbReference type="InterPro" id="IPR036942">
    <property type="entry name" value="Beta-barrel_TonB_sf"/>
</dbReference>
<evidence type="ECO:0000256" key="7">
    <source>
        <dbReference type="PROSITE-ProRule" id="PRU01360"/>
    </source>
</evidence>
<evidence type="ECO:0000256" key="4">
    <source>
        <dbReference type="ARBA" id="ARBA00022692"/>
    </source>
</evidence>
<reference evidence="11" key="1">
    <citation type="submission" date="2022-11" db="EMBL/GenBank/DDBJ databases">
        <title>Marilongibacter aestuarii gen. nov., sp. nov., isolated from tidal flat sediment.</title>
        <authorList>
            <person name="Jiayan W."/>
        </authorList>
    </citation>
    <scope>NUCLEOTIDE SEQUENCE</scope>
    <source>
        <strain evidence="11">Z1-6</strain>
    </source>
</reference>
<keyword evidence="9" id="KW-0732">Signal</keyword>
<dbReference type="Gene3D" id="2.60.40.1120">
    <property type="entry name" value="Carboxypeptidase-like, regulatory domain"/>
    <property type="match status" value="1"/>
</dbReference>
<keyword evidence="6 7" id="KW-0998">Cell outer membrane</keyword>
<evidence type="ECO:0000256" key="1">
    <source>
        <dbReference type="ARBA" id="ARBA00004571"/>
    </source>
</evidence>
<keyword evidence="11" id="KW-0675">Receptor</keyword>
<dbReference type="InterPro" id="IPR039426">
    <property type="entry name" value="TonB-dep_rcpt-like"/>
</dbReference>
<evidence type="ECO:0000259" key="10">
    <source>
        <dbReference type="SMART" id="SM00965"/>
    </source>
</evidence>
<dbReference type="PROSITE" id="PS52016">
    <property type="entry name" value="TONB_DEPENDENT_REC_3"/>
    <property type="match status" value="1"/>
</dbReference>
<dbReference type="Pfam" id="PF07715">
    <property type="entry name" value="Plug"/>
    <property type="match status" value="1"/>
</dbReference>
<dbReference type="InterPro" id="IPR011662">
    <property type="entry name" value="Secretin/TonB_short_N"/>
</dbReference>
<evidence type="ECO:0000313" key="12">
    <source>
        <dbReference type="Proteomes" id="UP001145087"/>
    </source>
</evidence>
<dbReference type="Pfam" id="PF07660">
    <property type="entry name" value="STN"/>
    <property type="match status" value="1"/>
</dbReference>
<dbReference type="NCBIfam" id="TIGR04057">
    <property type="entry name" value="SusC_RagA_signa"/>
    <property type="match status" value="1"/>
</dbReference>
<evidence type="ECO:0000256" key="8">
    <source>
        <dbReference type="SAM" id="MobiDB-lite"/>
    </source>
</evidence>
<dbReference type="Pfam" id="PF13715">
    <property type="entry name" value="CarbopepD_reg_2"/>
    <property type="match status" value="1"/>
</dbReference>
<dbReference type="Gene3D" id="2.170.130.10">
    <property type="entry name" value="TonB-dependent receptor, plug domain"/>
    <property type="match status" value="1"/>
</dbReference>
<dbReference type="AlphaFoldDB" id="A0A9X3J562"/>
<dbReference type="NCBIfam" id="TIGR04056">
    <property type="entry name" value="OMP_RagA_SusC"/>
    <property type="match status" value="1"/>
</dbReference>
<dbReference type="Gene3D" id="2.40.170.20">
    <property type="entry name" value="TonB-dependent receptor, beta-barrel domain"/>
    <property type="match status" value="1"/>
</dbReference>
<dbReference type="Proteomes" id="UP001145087">
    <property type="component" value="Unassembled WGS sequence"/>
</dbReference>
<evidence type="ECO:0000256" key="6">
    <source>
        <dbReference type="ARBA" id="ARBA00023237"/>
    </source>
</evidence>
<keyword evidence="2 7" id="KW-0813">Transport</keyword>
<dbReference type="InterPro" id="IPR023996">
    <property type="entry name" value="TonB-dep_OMP_SusC/RagA"/>
</dbReference>
<feature type="region of interest" description="Disordered" evidence="8">
    <location>
        <begin position="929"/>
        <end position="956"/>
    </location>
</feature>
<gene>
    <name evidence="11" type="ORF">OU798_12570</name>
</gene>
<comment type="similarity">
    <text evidence="7">Belongs to the TonB-dependent receptor family.</text>
</comment>
<accession>A0A9X3J562</accession>
<dbReference type="SUPFAM" id="SSF56935">
    <property type="entry name" value="Porins"/>
    <property type="match status" value="1"/>
</dbReference>
<keyword evidence="12" id="KW-1185">Reference proteome</keyword>
<evidence type="ECO:0000313" key="11">
    <source>
        <dbReference type="EMBL" id="MCY1721184.1"/>
    </source>
</evidence>
<evidence type="ECO:0000256" key="3">
    <source>
        <dbReference type="ARBA" id="ARBA00022452"/>
    </source>
</evidence>
<name>A0A9X3J562_9BACT</name>
<comment type="subcellular location">
    <subcellularLocation>
        <location evidence="1 7">Cell outer membrane</location>
        <topology evidence="1 7">Multi-pass membrane protein</topology>
    </subcellularLocation>
</comment>
<dbReference type="InterPro" id="IPR012910">
    <property type="entry name" value="Plug_dom"/>
</dbReference>
<evidence type="ECO:0000256" key="5">
    <source>
        <dbReference type="ARBA" id="ARBA00023136"/>
    </source>
</evidence>
<dbReference type="GO" id="GO:0009279">
    <property type="term" value="C:cell outer membrane"/>
    <property type="evidence" value="ECO:0007669"/>
    <property type="project" value="UniProtKB-SubCell"/>
</dbReference>
<evidence type="ECO:0000256" key="9">
    <source>
        <dbReference type="SAM" id="SignalP"/>
    </source>
</evidence>